<protein>
    <submittedName>
        <fullName evidence="2">Lon protease</fullName>
    </submittedName>
</protein>
<dbReference type="EMBL" id="LDOV01000031">
    <property type="protein sequence ID" value="KLU99460.1"/>
    <property type="molecule type" value="Genomic_DNA"/>
</dbReference>
<dbReference type="PATRIC" id="fig|754436.4.peg.3741"/>
<dbReference type="RefSeq" id="WP_047875763.1">
    <property type="nucleotide sequence ID" value="NZ_BMYC01000002.1"/>
</dbReference>
<dbReference type="SUPFAM" id="SSF88697">
    <property type="entry name" value="PUA domain-like"/>
    <property type="match status" value="1"/>
</dbReference>
<dbReference type="InterPro" id="IPR015947">
    <property type="entry name" value="PUA-like_sf"/>
</dbReference>
<proteinExistence type="predicted"/>
<reference evidence="2 3" key="1">
    <citation type="submission" date="2015-05" db="EMBL/GenBank/DDBJ databases">
        <title>Photobacterium galathea sp. nov.</title>
        <authorList>
            <person name="Machado H."/>
            <person name="Gram L."/>
        </authorList>
    </citation>
    <scope>NUCLEOTIDE SEQUENCE [LARGE SCALE GENOMIC DNA]</scope>
    <source>
        <strain evidence="2 3">DSM 25995</strain>
    </source>
</reference>
<dbReference type="OrthoDB" id="8558970at2"/>
<sequence>MKHTIPLIFQKRHILPGGRIPIRVAPGPQMDAFKTALKQGDSFGVCMFDTDDTGHHFFGVCTRVTVEDFDTSMKDGALIATVAGHEALQIESLDEDDNGFFTAHCDSIPQWPDTAVRHDQEVLADKLKIMFTKHPELDNLHEDKQYHNLSWLCQRWLELLPVPASEKQALIQAPNCQNTYDYLMSIMQKPH</sequence>
<dbReference type="AlphaFoldDB" id="A0A0J1GIS4"/>
<keyword evidence="2" id="KW-0378">Hydrolase</keyword>
<evidence type="ECO:0000313" key="2">
    <source>
        <dbReference type="EMBL" id="KLU99460.1"/>
    </source>
</evidence>
<accession>A0A0J1GIS4</accession>
<dbReference type="Pfam" id="PF02190">
    <property type="entry name" value="LON_substr_bdg"/>
    <property type="match status" value="1"/>
</dbReference>
<dbReference type="GO" id="GO:0008233">
    <property type="term" value="F:peptidase activity"/>
    <property type="evidence" value="ECO:0007669"/>
    <property type="project" value="UniProtKB-KW"/>
</dbReference>
<evidence type="ECO:0000259" key="1">
    <source>
        <dbReference type="Pfam" id="PF02190"/>
    </source>
</evidence>
<dbReference type="Proteomes" id="UP000036426">
    <property type="component" value="Unassembled WGS sequence"/>
</dbReference>
<keyword evidence="3" id="KW-1185">Reference proteome</keyword>
<gene>
    <name evidence="2" type="ORF">ABT58_17665</name>
</gene>
<dbReference type="InterPro" id="IPR003111">
    <property type="entry name" value="Lon_prtase_N"/>
</dbReference>
<feature type="domain" description="Lon N-terminal" evidence="1">
    <location>
        <begin position="10"/>
        <end position="189"/>
    </location>
</feature>
<evidence type="ECO:0000313" key="3">
    <source>
        <dbReference type="Proteomes" id="UP000036426"/>
    </source>
</evidence>
<dbReference type="GO" id="GO:0006508">
    <property type="term" value="P:proteolysis"/>
    <property type="evidence" value="ECO:0007669"/>
    <property type="project" value="UniProtKB-KW"/>
</dbReference>
<keyword evidence="2" id="KW-0645">Protease</keyword>
<comment type="caution">
    <text evidence="2">The sequence shown here is derived from an EMBL/GenBank/DDBJ whole genome shotgun (WGS) entry which is preliminary data.</text>
</comment>
<name>A0A0J1GIS4_9GAMM</name>
<organism evidence="2 3">
    <name type="scientific">Photobacterium aphoticum</name>
    <dbReference type="NCBI Taxonomy" id="754436"/>
    <lineage>
        <taxon>Bacteria</taxon>
        <taxon>Pseudomonadati</taxon>
        <taxon>Pseudomonadota</taxon>
        <taxon>Gammaproteobacteria</taxon>
        <taxon>Vibrionales</taxon>
        <taxon>Vibrionaceae</taxon>
        <taxon>Photobacterium</taxon>
    </lineage>
</organism>
<dbReference type="InterPro" id="IPR046336">
    <property type="entry name" value="Lon_prtase_N_sf"/>
</dbReference>
<dbReference type="Gene3D" id="1.10.4060.10">
    <property type="entry name" value="BPP1347 like domain"/>
    <property type="match status" value="1"/>
</dbReference>
<dbReference type="Gene3D" id="2.30.130.40">
    <property type="entry name" value="LON domain-like"/>
    <property type="match status" value="1"/>
</dbReference>